<dbReference type="GeneTree" id="ENSGT00940000177120"/>
<evidence type="ECO:0000313" key="1">
    <source>
        <dbReference type="Ensembl" id="ENSCSEP00000014162.1"/>
    </source>
</evidence>
<name>A0A3P8VIK3_CYNSE</name>
<accession>A0A3P8VIK3</accession>
<dbReference type="OMA" id="WDETHTQ"/>
<reference evidence="1 2" key="1">
    <citation type="journal article" date="2014" name="Nat. Genet.">
        <title>Whole-genome sequence of a flatfish provides insights into ZW sex chromosome evolution and adaptation to a benthic lifestyle.</title>
        <authorList>
            <person name="Chen S."/>
            <person name="Zhang G."/>
            <person name="Shao C."/>
            <person name="Huang Q."/>
            <person name="Liu G."/>
            <person name="Zhang P."/>
            <person name="Song W."/>
            <person name="An N."/>
            <person name="Chalopin D."/>
            <person name="Volff J.N."/>
            <person name="Hong Y."/>
            <person name="Li Q."/>
            <person name="Sha Z."/>
            <person name="Zhou H."/>
            <person name="Xie M."/>
            <person name="Yu Q."/>
            <person name="Liu Y."/>
            <person name="Xiang H."/>
            <person name="Wang N."/>
            <person name="Wu K."/>
            <person name="Yang C."/>
            <person name="Zhou Q."/>
            <person name="Liao X."/>
            <person name="Yang L."/>
            <person name="Hu Q."/>
            <person name="Zhang J."/>
            <person name="Meng L."/>
            <person name="Jin L."/>
            <person name="Tian Y."/>
            <person name="Lian J."/>
            <person name="Yang J."/>
            <person name="Miao G."/>
            <person name="Liu S."/>
            <person name="Liang Z."/>
            <person name="Yan F."/>
            <person name="Li Y."/>
            <person name="Sun B."/>
            <person name="Zhang H."/>
            <person name="Zhang J."/>
            <person name="Zhu Y."/>
            <person name="Du M."/>
            <person name="Zhao Y."/>
            <person name="Schartl M."/>
            <person name="Tang Q."/>
            <person name="Wang J."/>
        </authorList>
    </citation>
    <scope>NUCLEOTIDE SEQUENCE</scope>
</reference>
<keyword evidence="2" id="KW-1185">Reference proteome</keyword>
<dbReference type="Proteomes" id="UP000265120">
    <property type="component" value="Chromosome 13"/>
</dbReference>
<dbReference type="Ensembl" id="ENSCSET00000014329.1">
    <property type="protein sequence ID" value="ENSCSEP00000014162.1"/>
    <property type="gene ID" value="ENSCSEG00000009107.1"/>
</dbReference>
<dbReference type="InParanoid" id="A0A3P8VIK3"/>
<sequence length="203" mass="22765">LNPIQGEEFCRKAAEAEEQHRAIRDRVRETASLLEESLPRFTQVRIIESLDRLCSRIQTPTSLQGLTPRIQEQLQDNKHTLSELSKLQLGLGSERVSGLSQLWTETHTQAQERESWLLKLLEIAVKFWNDVGDVTAALSDAQQAVVDLNGSRTDCETIRQSLETILQGDLDSLAIVGMDLMSACGDTDRPHVTKSLDEVKVMN</sequence>
<protein>
    <recommendedName>
        <fullName evidence="3">Dystonin</fullName>
    </recommendedName>
</protein>
<organism evidence="1 2">
    <name type="scientific">Cynoglossus semilaevis</name>
    <name type="common">Tongue sole</name>
    <dbReference type="NCBI Taxonomy" id="244447"/>
    <lineage>
        <taxon>Eukaryota</taxon>
        <taxon>Metazoa</taxon>
        <taxon>Chordata</taxon>
        <taxon>Craniata</taxon>
        <taxon>Vertebrata</taxon>
        <taxon>Euteleostomi</taxon>
        <taxon>Actinopterygii</taxon>
        <taxon>Neopterygii</taxon>
        <taxon>Teleostei</taxon>
        <taxon>Neoteleostei</taxon>
        <taxon>Acanthomorphata</taxon>
        <taxon>Carangaria</taxon>
        <taxon>Pleuronectiformes</taxon>
        <taxon>Pleuronectoidei</taxon>
        <taxon>Cynoglossidae</taxon>
        <taxon>Cynoglossinae</taxon>
        <taxon>Cynoglossus</taxon>
    </lineage>
</organism>
<dbReference type="AlphaFoldDB" id="A0A3P8VIK3"/>
<reference evidence="1" key="2">
    <citation type="submission" date="2025-08" db="UniProtKB">
        <authorList>
            <consortium name="Ensembl"/>
        </authorList>
    </citation>
    <scope>IDENTIFICATION</scope>
</reference>
<dbReference type="STRING" id="244447.ENSCSEP00000014162"/>
<evidence type="ECO:0008006" key="3">
    <source>
        <dbReference type="Google" id="ProtNLM"/>
    </source>
</evidence>
<reference evidence="1" key="3">
    <citation type="submission" date="2025-09" db="UniProtKB">
        <authorList>
            <consortium name="Ensembl"/>
        </authorList>
    </citation>
    <scope>IDENTIFICATION</scope>
</reference>
<dbReference type="SUPFAM" id="SSF46966">
    <property type="entry name" value="Spectrin repeat"/>
    <property type="match status" value="1"/>
</dbReference>
<evidence type="ECO:0000313" key="2">
    <source>
        <dbReference type="Proteomes" id="UP000265120"/>
    </source>
</evidence>
<proteinExistence type="predicted"/>